<evidence type="ECO:0000313" key="2">
    <source>
        <dbReference type="EMBL" id="MCG7945467.1"/>
    </source>
</evidence>
<name>A0A9E4KAN1_9GAMM</name>
<comment type="caution">
    <text evidence="2">The sequence shown here is derived from an EMBL/GenBank/DDBJ whole genome shotgun (WGS) entry which is preliminary data.</text>
</comment>
<dbReference type="Gene3D" id="3.30.420.40">
    <property type="match status" value="1"/>
</dbReference>
<dbReference type="GO" id="GO:0016787">
    <property type="term" value="F:hydrolase activity"/>
    <property type="evidence" value="ECO:0007669"/>
    <property type="project" value="InterPro"/>
</dbReference>
<dbReference type="Proteomes" id="UP000886667">
    <property type="component" value="Unassembled WGS sequence"/>
</dbReference>
<gene>
    <name evidence="2" type="ORF">JAZ07_03880</name>
</gene>
<sequence length="349" mass="37551">MRHDGILGWDLGGAHTKAALITDQGRVDSVMQIACPLWQGLEHLETSIDQIVGELGEVGRLKHAVTMTGELVDLFPDRATGVSALIDTMAQRFPLADLAIFSGGSEFLDSQRAKSSALQVASANWLTTGAWVANQLPEGLLIDVGSTTADLIPFADKQVLLEEGSDHHRLVEQTLVYTGIVRTPLMAIAAKVPFAGEWVELMAEHFATTADIYRITGELPEGADLLPSADNGEKSIDGSERRLARMLGLDADASDRAGWKRVAEYLAEQQLRRLQDACERLLSRPPLSSNAPLVGAGSGRFLIKRICRRLNRPYVGIESLFPCDAGIAFKVADCAPAVAVASLALEGSK</sequence>
<protein>
    <submittedName>
        <fullName evidence="2">S-layer protein</fullName>
    </submittedName>
</protein>
<dbReference type="Gene3D" id="3.30.420.190">
    <property type="entry name" value="conserved archaeal protein q6m145"/>
    <property type="match status" value="1"/>
</dbReference>
<evidence type="ECO:0000259" key="1">
    <source>
        <dbReference type="Pfam" id="PF01968"/>
    </source>
</evidence>
<dbReference type="InterPro" id="IPR002756">
    <property type="entry name" value="MfnF"/>
</dbReference>
<dbReference type="AlphaFoldDB" id="A0A9E4KAN1"/>
<reference evidence="2" key="1">
    <citation type="journal article" date="2021" name="Proc. Natl. Acad. Sci. U.S.A.">
        <title>Global biogeography of chemosynthetic symbionts reveals both localized and globally distributed symbiont groups. .</title>
        <authorList>
            <person name="Osvatic J.T."/>
            <person name="Wilkins L.G.E."/>
            <person name="Leibrecht L."/>
            <person name="Leray M."/>
            <person name="Zauner S."/>
            <person name="Polzin J."/>
            <person name="Camacho Y."/>
            <person name="Gros O."/>
            <person name="van Gils J.A."/>
            <person name="Eisen J.A."/>
            <person name="Petersen J.M."/>
            <person name="Yuen B."/>
        </authorList>
    </citation>
    <scope>NUCLEOTIDE SEQUENCE</scope>
    <source>
        <strain evidence="2">MAGclacostrist064TRANS</strain>
    </source>
</reference>
<organism evidence="2 3">
    <name type="scientific">Candidatus Thiodiazotropha taylori</name>
    <dbReference type="NCBI Taxonomy" id="2792791"/>
    <lineage>
        <taxon>Bacteria</taxon>
        <taxon>Pseudomonadati</taxon>
        <taxon>Pseudomonadota</taxon>
        <taxon>Gammaproteobacteria</taxon>
        <taxon>Chromatiales</taxon>
        <taxon>Sedimenticolaceae</taxon>
        <taxon>Candidatus Thiodiazotropha</taxon>
    </lineage>
</organism>
<dbReference type="EMBL" id="JAEPCM010000105">
    <property type="protein sequence ID" value="MCG7945467.1"/>
    <property type="molecule type" value="Genomic_DNA"/>
</dbReference>
<dbReference type="SUPFAM" id="SSF53067">
    <property type="entry name" value="Actin-like ATPase domain"/>
    <property type="match status" value="1"/>
</dbReference>
<dbReference type="NCBIfam" id="TIGR03123">
    <property type="entry name" value="one_C_unchar_1"/>
    <property type="match status" value="1"/>
</dbReference>
<evidence type="ECO:0000313" key="3">
    <source>
        <dbReference type="Proteomes" id="UP000886667"/>
    </source>
</evidence>
<dbReference type="InterPro" id="IPR043129">
    <property type="entry name" value="ATPase_NBD"/>
</dbReference>
<feature type="domain" description="Hydantoinase A/oxoprolinase" evidence="1">
    <location>
        <begin position="64"/>
        <end position="316"/>
    </location>
</feature>
<dbReference type="InterPro" id="IPR002821">
    <property type="entry name" value="Hydantoinase_A"/>
</dbReference>
<proteinExistence type="predicted"/>
<dbReference type="Pfam" id="PF01968">
    <property type="entry name" value="Hydantoinase_A"/>
    <property type="match status" value="1"/>
</dbReference>
<accession>A0A9E4KAN1</accession>